<protein>
    <submittedName>
        <fullName evidence="3">Methenyltetrahydrofolate cyclohydrolase</fullName>
    </submittedName>
</protein>
<dbReference type="InterPro" id="IPR036178">
    <property type="entry name" value="Formintransfe-cycloase-like_sf"/>
</dbReference>
<dbReference type="RefSeq" id="WP_011197303.1">
    <property type="nucleotide sequence ID" value="NZ_JACSIR010000002.1"/>
</dbReference>
<dbReference type="InterPro" id="IPR007044">
    <property type="entry name" value="Cyclodeamin/CycHdrlase"/>
</dbReference>
<proteinExistence type="predicted"/>
<feature type="domain" description="Cyclodeaminase/cyclohydrolase" evidence="2">
    <location>
        <begin position="7"/>
        <end position="187"/>
    </location>
</feature>
<feature type="transmembrane region" description="Helical" evidence="1">
    <location>
        <begin position="27"/>
        <end position="45"/>
    </location>
</feature>
<accession>A0A953LEE9</accession>
<evidence type="ECO:0000256" key="1">
    <source>
        <dbReference type="SAM" id="Phobius"/>
    </source>
</evidence>
<dbReference type="AlphaFoldDB" id="A0A953LEE9"/>
<comment type="caution">
    <text evidence="3">The sequence shown here is derived from an EMBL/GenBank/DDBJ whole genome shotgun (WGS) entry which is preliminary data.</text>
</comment>
<dbReference type="SUPFAM" id="SSF101262">
    <property type="entry name" value="Methenyltetrahydrofolate cyclohydrolase-like"/>
    <property type="match status" value="1"/>
</dbReference>
<dbReference type="GO" id="GO:0003824">
    <property type="term" value="F:catalytic activity"/>
    <property type="evidence" value="ECO:0007669"/>
    <property type="project" value="InterPro"/>
</dbReference>
<dbReference type="Proteomes" id="UP000732377">
    <property type="component" value="Unassembled WGS sequence"/>
</dbReference>
<dbReference type="EMBL" id="PIUK01000081">
    <property type="protein sequence ID" value="MBY6276440.1"/>
    <property type="molecule type" value="Genomic_DNA"/>
</dbReference>
<sequence>MRIGEQTVKGFCEQVAASTPAPGGGTVAAVAGAMGASLVAMVAGLTRGREKFRDVEADMAAAQEAGLKEAEALLGLADQDQAAFNQVMAAFALPKGTPEEKSARRQAVQAAYREATRTPLETMDHCLAVMRHALAAVARGNPNAASDAVVGLLMASAGFEGALWNVAINLGSITDEAFRQETLEQVERMRAEREEVLQAFHSLVPDPVVRFLKQQ</sequence>
<evidence type="ECO:0000259" key="2">
    <source>
        <dbReference type="Pfam" id="PF04961"/>
    </source>
</evidence>
<dbReference type="Gene3D" id="1.20.120.680">
    <property type="entry name" value="Formiminotetrahydrofolate cyclodeaminase monomer, up-and-down helical bundle"/>
    <property type="match status" value="1"/>
</dbReference>
<dbReference type="Pfam" id="PF04961">
    <property type="entry name" value="FTCD_C"/>
    <property type="match status" value="1"/>
</dbReference>
<evidence type="ECO:0000313" key="4">
    <source>
        <dbReference type="Proteomes" id="UP000732377"/>
    </source>
</evidence>
<evidence type="ECO:0000313" key="3">
    <source>
        <dbReference type="EMBL" id="MBY6276440.1"/>
    </source>
</evidence>
<name>A0A953LEE9_SYMTR</name>
<organism evidence="3 4">
    <name type="scientific">Symbiobacterium thermophilum</name>
    <dbReference type="NCBI Taxonomy" id="2734"/>
    <lineage>
        <taxon>Bacteria</taxon>
        <taxon>Bacillati</taxon>
        <taxon>Bacillota</taxon>
        <taxon>Clostridia</taxon>
        <taxon>Eubacteriales</taxon>
        <taxon>Symbiobacteriaceae</taxon>
        <taxon>Symbiobacterium</taxon>
    </lineage>
</organism>
<keyword evidence="1" id="KW-0472">Membrane</keyword>
<gene>
    <name evidence="3" type="ORF">CWE10_09540</name>
</gene>
<keyword evidence="1" id="KW-1133">Transmembrane helix</keyword>
<reference evidence="3" key="1">
    <citation type="submission" date="2017-11" db="EMBL/GenBank/DDBJ databases">
        <title>Three new genomes from thermophilic consortium.</title>
        <authorList>
            <person name="Quaggio R."/>
            <person name="Amgarten D."/>
            <person name="Setubal J.C."/>
        </authorList>
    </citation>
    <scope>NUCLEOTIDE SEQUENCE</scope>
    <source>
        <strain evidence="3">ZCTH01-B2</strain>
    </source>
</reference>
<keyword evidence="1" id="KW-0812">Transmembrane</keyword>
<dbReference type="OMA" id="VAMVARY"/>